<evidence type="ECO:0000313" key="3">
    <source>
        <dbReference type="Proteomes" id="UP000041254"/>
    </source>
</evidence>
<gene>
    <name evidence="2" type="ORF">Vbra_13019</name>
</gene>
<evidence type="ECO:0000313" key="2">
    <source>
        <dbReference type="EMBL" id="CEM00884.1"/>
    </source>
</evidence>
<name>A0A0G4ERI9_VITBC</name>
<keyword evidence="3" id="KW-1185">Reference proteome</keyword>
<proteinExistence type="predicted"/>
<protein>
    <submittedName>
        <fullName evidence="2">Uncharacterized protein</fullName>
    </submittedName>
</protein>
<dbReference type="AlphaFoldDB" id="A0A0G4ERI9"/>
<dbReference type="VEuPathDB" id="CryptoDB:Vbra_13019"/>
<dbReference type="Gene3D" id="2.60.120.200">
    <property type="match status" value="1"/>
</dbReference>
<dbReference type="Proteomes" id="UP000041254">
    <property type="component" value="Unassembled WGS sequence"/>
</dbReference>
<organism evidence="2 3">
    <name type="scientific">Vitrella brassicaformis (strain CCMP3155)</name>
    <dbReference type="NCBI Taxonomy" id="1169540"/>
    <lineage>
        <taxon>Eukaryota</taxon>
        <taxon>Sar</taxon>
        <taxon>Alveolata</taxon>
        <taxon>Colpodellida</taxon>
        <taxon>Vitrellaceae</taxon>
        <taxon>Vitrella</taxon>
    </lineage>
</organism>
<dbReference type="InParanoid" id="A0A0G4ERI9"/>
<reference evidence="2 3" key="1">
    <citation type="submission" date="2014-11" db="EMBL/GenBank/DDBJ databases">
        <authorList>
            <person name="Zhu J."/>
            <person name="Qi W."/>
            <person name="Song R."/>
        </authorList>
    </citation>
    <scope>NUCLEOTIDE SEQUENCE [LARGE SCALE GENOMIC DNA]</scope>
</reference>
<sequence>MVVSLLHVVVLAILIARHISQAPPLSSIDVLEQQETHVVKDMLCALFPATCYLPRSPSPFLKAPYLRYEPDLSDEFEYTNGRHTSSHRPLKGLNESKWDVRADDCGIGEDTMCSADNVKVEGGLLKLRGRLEGPLALGAGIVAKRPMTDGACEVKLRFEDRFGWHEAAWARGMPAMVSRGQYDWGIFNRLEIDM</sequence>
<evidence type="ECO:0000256" key="1">
    <source>
        <dbReference type="SAM" id="SignalP"/>
    </source>
</evidence>
<dbReference type="EMBL" id="CDMY01000301">
    <property type="protein sequence ID" value="CEM00884.1"/>
    <property type="molecule type" value="Genomic_DNA"/>
</dbReference>
<keyword evidence="1" id="KW-0732">Signal</keyword>
<accession>A0A0G4ERI9</accession>
<feature type="chain" id="PRO_5005188063" evidence="1">
    <location>
        <begin position="22"/>
        <end position="194"/>
    </location>
</feature>
<feature type="signal peptide" evidence="1">
    <location>
        <begin position="1"/>
        <end position="21"/>
    </location>
</feature>